<gene>
    <name evidence="1" type="ORF">JOF29_000168</name>
</gene>
<proteinExistence type="predicted"/>
<evidence type="ECO:0000313" key="1">
    <source>
        <dbReference type="EMBL" id="MBP2349085.1"/>
    </source>
</evidence>
<protein>
    <recommendedName>
        <fullName evidence="3">CdiI immunity protein domain-containing protein</fullName>
    </recommendedName>
</protein>
<organism evidence="1 2">
    <name type="scientific">Kribbella aluminosa</name>
    <dbReference type="NCBI Taxonomy" id="416017"/>
    <lineage>
        <taxon>Bacteria</taxon>
        <taxon>Bacillati</taxon>
        <taxon>Actinomycetota</taxon>
        <taxon>Actinomycetes</taxon>
        <taxon>Propionibacteriales</taxon>
        <taxon>Kribbellaceae</taxon>
        <taxon>Kribbella</taxon>
    </lineage>
</organism>
<name>A0ABS4UBT9_9ACTN</name>
<accession>A0ABS4UBT9</accession>
<dbReference type="Proteomes" id="UP000755585">
    <property type="component" value="Unassembled WGS sequence"/>
</dbReference>
<sequence>MVKSYWLDDHSVPFATFLAIIQTYYHPEARNDNFEELVEWARAGRGGEKMAVFKAELARLVQGEREGLRLGAIEAAAEYDDWSSDEEFLDWLWQELYPGEPVPGRHA</sequence>
<dbReference type="EMBL" id="JAGINT010000001">
    <property type="protein sequence ID" value="MBP2349085.1"/>
    <property type="molecule type" value="Genomic_DNA"/>
</dbReference>
<reference evidence="1 2" key="1">
    <citation type="submission" date="2021-03" db="EMBL/GenBank/DDBJ databases">
        <title>Sequencing the genomes of 1000 actinobacteria strains.</title>
        <authorList>
            <person name="Klenk H.-P."/>
        </authorList>
    </citation>
    <scope>NUCLEOTIDE SEQUENCE [LARGE SCALE GENOMIC DNA]</scope>
    <source>
        <strain evidence="1 2">DSM 18824</strain>
    </source>
</reference>
<keyword evidence="2" id="KW-1185">Reference proteome</keyword>
<evidence type="ECO:0000313" key="2">
    <source>
        <dbReference type="Proteomes" id="UP000755585"/>
    </source>
</evidence>
<comment type="caution">
    <text evidence="1">The sequence shown here is derived from an EMBL/GenBank/DDBJ whole genome shotgun (WGS) entry which is preliminary data.</text>
</comment>
<evidence type="ECO:0008006" key="3">
    <source>
        <dbReference type="Google" id="ProtNLM"/>
    </source>
</evidence>